<organism evidence="4 5">
    <name type="scientific">Methylopila jiangsuensis</name>
    <dbReference type="NCBI Taxonomy" id="586230"/>
    <lineage>
        <taxon>Bacteria</taxon>
        <taxon>Pseudomonadati</taxon>
        <taxon>Pseudomonadota</taxon>
        <taxon>Alphaproteobacteria</taxon>
        <taxon>Hyphomicrobiales</taxon>
        <taxon>Methylopilaceae</taxon>
        <taxon>Methylopila</taxon>
    </lineage>
</organism>
<evidence type="ECO:0000256" key="3">
    <source>
        <dbReference type="PIRSR" id="PIRSR006615-2"/>
    </source>
</evidence>
<comment type="similarity">
    <text evidence="1">Belongs to the peptidase M32 family.</text>
</comment>
<name>A0A9W6JD26_9HYPH</name>
<dbReference type="InterPro" id="IPR001333">
    <property type="entry name" value="Peptidase_M32_Taq"/>
</dbReference>
<gene>
    <name evidence="4" type="ORF">GCM10008171_05550</name>
</gene>
<dbReference type="SUPFAM" id="SSF55486">
    <property type="entry name" value="Metalloproteases ('zincins'), catalytic domain"/>
    <property type="match status" value="1"/>
</dbReference>
<dbReference type="GO" id="GO:0046872">
    <property type="term" value="F:metal ion binding"/>
    <property type="evidence" value="ECO:0007669"/>
    <property type="project" value="UniProtKB-KW"/>
</dbReference>
<evidence type="ECO:0000256" key="2">
    <source>
        <dbReference type="PIRSR" id="PIRSR006615-1"/>
    </source>
</evidence>
<keyword evidence="1" id="KW-0378">Hydrolase</keyword>
<keyword evidence="1 4" id="KW-0121">Carboxypeptidase</keyword>
<dbReference type="CDD" id="cd06460">
    <property type="entry name" value="M32_Taq"/>
    <property type="match status" value="1"/>
</dbReference>
<dbReference type="PROSITE" id="PS52034">
    <property type="entry name" value="PEPTIDASE_M32"/>
    <property type="match status" value="1"/>
</dbReference>
<evidence type="ECO:0000256" key="1">
    <source>
        <dbReference type="PIRNR" id="PIRNR006615"/>
    </source>
</evidence>
<comment type="catalytic activity">
    <reaction evidence="1">
        <text>Release of a C-terminal amino acid with broad specificity, except for -Pro.</text>
        <dbReference type="EC" id="3.4.17.19"/>
    </reaction>
</comment>
<keyword evidence="2" id="KW-0862">Zinc</keyword>
<accession>A0A9W6JD26</accession>
<dbReference type="EMBL" id="BSFK01000005">
    <property type="protein sequence ID" value="GLK75301.1"/>
    <property type="molecule type" value="Genomic_DNA"/>
</dbReference>
<keyword evidence="1 2" id="KW-0479">Metal-binding</keyword>
<evidence type="ECO:0000313" key="5">
    <source>
        <dbReference type="Proteomes" id="UP001143364"/>
    </source>
</evidence>
<feature type="binding site" evidence="2">
    <location>
        <position position="263"/>
    </location>
    <ligand>
        <name>Zn(2+)</name>
        <dbReference type="ChEBI" id="CHEBI:29105"/>
        <note>catalytic</note>
    </ligand>
</feature>
<dbReference type="AlphaFoldDB" id="A0A9W6JD26"/>
<protein>
    <recommendedName>
        <fullName evidence="1">Metal-dependent carboxypeptidase</fullName>
        <ecNumber evidence="1">3.4.17.19</ecNumber>
    </recommendedName>
</protein>
<dbReference type="PANTHER" id="PTHR34217:SF1">
    <property type="entry name" value="CARBOXYPEPTIDASE 1"/>
    <property type="match status" value="1"/>
</dbReference>
<comment type="cofactor">
    <cofactor evidence="2">
        <name>Zn(2+)</name>
        <dbReference type="ChEBI" id="CHEBI:29105"/>
    </cofactor>
    <text evidence="2">Binds 1 zinc ion per subunit.</text>
</comment>
<evidence type="ECO:0000313" key="4">
    <source>
        <dbReference type="EMBL" id="GLK75301.1"/>
    </source>
</evidence>
<dbReference type="Pfam" id="PF02074">
    <property type="entry name" value="Peptidase_M32"/>
    <property type="match status" value="1"/>
</dbReference>
<comment type="caution">
    <text evidence="4">The sequence shown here is derived from an EMBL/GenBank/DDBJ whole genome shotgun (WGS) entry which is preliminary data.</text>
</comment>
<comment type="function">
    <text evidence="1">Broad specificity carboxypetidase that releases amino acids sequentially from the C-terminus, including neutral, aromatic, polar and basic residues.</text>
</comment>
<keyword evidence="1" id="KW-0482">Metalloprotease</keyword>
<keyword evidence="5" id="KW-1185">Reference proteome</keyword>
<feature type="active site" description="Proton donor/acceptor" evidence="3">
    <location>
        <position position="264"/>
    </location>
</feature>
<dbReference type="PRINTS" id="PR00998">
    <property type="entry name" value="CRBOXYPTASET"/>
</dbReference>
<dbReference type="GO" id="GO:0006508">
    <property type="term" value="P:proteolysis"/>
    <property type="evidence" value="ECO:0007669"/>
    <property type="project" value="UniProtKB-UniRule"/>
</dbReference>
<dbReference type="Proteomes" id="UP001143364">
    <property type="component" value="Unassembled WGS sequence"/>
</dbReference>
<dbReference type="Gene3D" id="1.10.1370.30">
    <property type="match status" value="1"/>
</dbReference>
<reference evidence="4" key="2">
    <citation type="submission" date="2023-01" db="EMBL/GenBank/DDBJ databases">
        <authorList>
            <person name="Sun Q."/>
            <person name="Evtushenko L."/>
        </authorList>
    </citation>
    <scope>NUCLEOTIDE SEQUENCE</scope>
    <source>
        <strain evidence="4">VKM B-2555</strain>
    </source>
</reference>
<proteinExistence type="inferred from homology"/>
<dbReference type="RefSeq" id="WP_271203262.1">
    <property type="nucleotide sequence ID" value="NZ_BSFK01000005.1"/>
</dbReference>
<dbReference type="PANTHER" id="PTHR34217">
    <property type="entry name" value="METAL-DEPENDENT CARBOXYPEPTIDASE"/>
    <property type="match status" value="1"/>
</dbReference>
<feature type="binding site" evidence="2">
    <location>
        <position position="293"/>
    </location>
    <ligand>
        <name>Zn(2+)</name>
        <dbReference type="ChEBI" id="CHEBI:29105"/>
        <note>catalytic</note>
    </ligand>
</feature>
<keyword evidence="1" id="KW-0645">Protease</keyword>
<feature type="binding site" evidence="2">
    <location>
        <position position="267"/>
    </location>
    <ligand>
        <name>Zn(2+)</name>
        <dbReference type="ChEBI" id="CHEBI:29105"/>
        <note>catalytic</note>
    </ligand>
</feature>
<dbReference type="PIRSF" id="PIRSF006615">
    <property type="entry name" value="Zn_crbxpep_Taq"/>
    <property type="match status" value="1"/>
</dbReference>
<sequence length="497" mass="54185">MTAYAALSAHFSRLSALSNAIGTLHWDHAAVMPKGAAEKRGESLALLNVLRHDMLTDARVGDWLDAADADNGLGAWERANLREIRRVYTVETAIPADLVAASTRATSACEMAWRDARAASDFKGLLPRLQEVLELQREIGRAKGEKLGLSPYDALLNDYEPGGRSAAIDALFDDLADFLPGFTEEAMAAQARRPALPALEGPFPVETQKALGLKMMAALGFDFDRGRLDVSTHPFCGGSDDDVRITTRYDEADFTSSLMGVLHETGHALYEQGRPRAFMGQPVGEARGMSVHESQSLLIEMQACRSREFLAYAAPVMREAFGGAGPAWEADSMWRRYTRVAPGFIRVDADEVTYPAHVILRYRLEKALIADAMPLAELPAAWAEGMQALLGITPPDDRRGCLQDVHWPSGGWGYFPTYTLGAMTAAQLFDAAVRADADIPAGIARGDFQPLLGWLRANVHGKGSRLSTDELLTEATGRPLDAAVFKTHLARRYLDKA</sequence>
<dbReference type="EC" id="3.4.17.19" evidence="1"/>
<reference evidence="4" key="1">
    <citation type="journal article" date="2014" name="Int. J. Syst. Evol. Microbiol.">
        <title>Complete genome sequence of Corynebacterium casei LMG S-19264T (=DSM 44701T), isolated from a smear-ripened cheese.</title>
        <authorList>
            <consortium name="US DOE Joint Genome Institute (JGI-PGF)"/>
            <person name="Walter F."/>
            <person name="Albersmeier A."/>
            <person name="Kalinowski J."/>
            <person name="Ruckert C."/>
        </authorList>
    </citation>
    <scope>NUCLEOTIDE SEQUENCE</scope>
    <source>
        <strain evidence="4">VKM B-2555</strain>
    </source>
</reference>
<dbReference type="GO" id="GO:0004181">
    <property type="term" value="F:metallocarboxypeptidase activity"/>
    <property type="evidence" value="ECO:0007669"/>
    <property type="project" value="UniProtKB-UniRule"/>
</dbReference>